<dbReference type="GO" id="GO:0002758">
    <property type="term" value="P:innate immune response-activating signaling pathway"/>
    <property type="evidence" value="ECO:0007669"/>
    <property type="project" value="UniProtKB-ARBA"/>
</dbReference>
<dbReference type="PANTHER" id="PTHR23155">
    <property type="entry name" value="DISEASE RESISTANCE PROTEIN RP"/>
    <property type="match status" value="1"/>
</dbReference>
<evidence type="ECO:0000256" key="1">
    <source>
        <dbReference type="ARBA" id="ARBA00008894"/>
    </source>
</evidence>
<dbReference type="InterPro" id="IPR058922">
    <property type="entry name" value="WHD_DRP"/>
</dbReference>
<dbReference type="FunFam" id="3.40.50.300:FF:001091">
    <property type="entry name" value="Probable disease resistance protein At1g61300"/>
    <property type="match status" value="1"/>
</dbReference>
<keyword evidence="3" id="KW-0677">Repeat</keyword>
<evidence type="ECO:0000256" key="2">
    <source>
        <dbReference type="ARBA" id="ARBA00022614"/>
    </source>
</evidence>
<evidence type="ECO:0000313" key="11">
    <source>
        <dbReference type="EMBL" id="JAD77136.1"/>
    </source>
</evidence>
<feature type="domain" description="NB-ARC" evidence="7">
    <location>
        <begin position="184"/>
        <end position="348"/>
    </location>
</feature>
<evidence type="ECO:0000256" key="4">
    <source>
        <dbReference type="ARBA" id="ARBA00022741"/>
    </source>
</evidence>
<feature type="domain" description="Disease resistance R13L4/SHOC-2-like LRR" evidence="10">
    <location>
        <begin position="552"/>
        <end position="920"/>
    </location>
</feature>
<feature type="domain" description="Disease resistance N-terminal" evidence="8">
    <location>
        <begin position="12"/>
        <end position="88"/>
    </location>
</feature>
<feature type="domain" description="Disease resistance protein winged helix" evidence="9">
    <location>
        <begin position="432"/>
        <end position="503"/>
    </location>
</feature>
<dbReference type="SUPFAM" id="SSF52540">
    <property type="entry name" value="P-loop containing nucleoside triphosphate hydrolases"/>
    <property type="match status" value="1"/>
</dbReference>
<dbReference type="Gene3D" id="1.20.5.4130">
    <property type="match status" value="1"/>
</dbReference>
<keyword evidence="4" id="KW-0547">Nucleotide-binding</keyword>
<proteinExistence type="inferred from homology"/>
<sequence length="927" mass="103417">MEAAVSVSVGSVGAVLEKLNYLTTVCSSIIGVRKQVVFLHSELSAMHAQLLKVAAMEEEGPVDVQVKAWARDVRETSYDVEDCVDALTLGLRLAGAGGGGQGRGGGIVMDFFRKCAEFLKMLRVCHQFSGKINDLKARVVEVGERRERYKLDDLARCDSGDLAVDPRLPALFAEEDHLVGMHGPIDELVRWLLEVEGRLRVLAIVGFGGLGKTTLATQVSGKIKGGFLCKAFVSVSQRPNLKKVMRDCMKQLLQGCEFEDDVETWDLTRIIAETREYLRHRRYLIVIDDIWSIYAWETVKCAFPENTCGSKIIITTRITDVAGSCVSCLDGRIYRIEALNSHHSKQLFLRRCQDPFPDVSDKILEKCGGLPLAIISISGLLANKAAAKEEWVKVRNSIGSDLEKDKNLNAILNLSYSDLPHHLKTCLLYLTVFPEDYLIKRDRLVKRWIAEGFVSPKRGRSLQDVAESYFYELINRSMVRPENVGYDGKARACTIHDIILELIISKATEENFITIVGSQASVVYPQCNIRRLSIQQADQEDSSGLGEKDVSHARSLTAFGVVKHVPRLVLFEALRVLDFERCMDLEEYDLNSIEKLAQLRFLSLRDSFISQVPPGIAKLFDLETLDLRGTEVVELPAGIVHLTRLKHLLTGDHARGKTKLPDRVGNMASLQVLVGFDVILSSAAAVEELSKLTSLKELCIQLNAEGSGRNKRHEEVLLSSLCTLGSCRLHSLWICSSNSTPMEFLDSWSPLPLSLQRFRVSSNFFYLKIPTWISPALANLAYLNINLVEVTEEDLGMLGELQALIHLELWFKADPKERIVVRRGGFRYLKEFSYIRCPITCWGEGYLVFENEALPKVEKLNLPFSVSVAKCYEFQLGIEHLPCLKSAQVILGKDGATPDESNAAAAAVRNEANAHPNHPKVTIVGEE</sequence>
<dbReference type="InterPro" id="IPR044974">
    <property type="entry name" value="Disease_R_plants"/>
</dbReference>
<evidence type="ECO:0000259" key="9">
    <source>
        <dbReference type="Pfam" id="PF23559"/>
    </source>
</evidence>
<dbReference type="EMBL" id="GBRH01220759">
    <property type="protein sequence ID" value="JAD77136.1"/>
    <property type="molecule type" value="Transcribed_RNA"/>
</dbReference>
<evidence type="ECO:0000256" key="5">
    <source>
        <dbReference type="ARBA" id="ARBA00022821"/>
    </source>
</evidence>
<protein>
    <recommendedName>
        <fullName evidence="12">NB-ARC domain-containing protein</fullName>
    </recommendedName>
</protein>
<keyword evidence="6" id="KW-0175">Coiled coil</keyword>
<evidence type="ECO:0000256" key="3">
    <source>
        <dbReference type="ARBA" id="ARBA00022737"/>
    </source>
</evidence>
<dbReference type="InterPro" id="IPR036388">
    <property type="entry name" value="WH-like_DNA-bd_sf"/>
</dbReference>
<keyword evidence="2" id="KW-0433">Leucine-rich repeat</keyword>
<dbReference type="Pfam" id="PF23559">
    <property type="entry name" value="WHD_DRP"/>
    <property type="match status" value="1"/>
</dbReference>
<reference evidence="11" key="1">
    <citation type="submission" date="2014-09" db="EMBL/GenBank/DDBJ databases">
        <authorList>
            <person name="Magalhaes I.L.F."/>
            <person name="Oliveira U."/>
            <person name="Santos F.R."/>
            <person name="Vidigal T.H.D.A."/>
            <person name="Brescovit A.D."/>
            <person name="Santos A.J."/>
        </authorList>
    </citation>
    <scope>NUCLEOTIDE SEQUENCE</scope>
    <source>
        <tissue evidence="11">Shoot tissue taken approximately 20 cm above the soil surface</tissue>
    </source>
</reference>
<dbReference type="PANTHER" id="PTHR23155:SF1167">
    <property type="entry name" value="OS08G0412100 PROTEIN"/>
    <property type="match status" value="1"/>
</dbReference>
<name>A0A0A9CNK3_ARUDO</name>
<dbReference type="InterPro" id="IPR041118">
    <property type="entry name" value="Rx_N"/>
</dbReference>
<organism evidence="11">
    <name type="scientific">Arundo donax</name>
    <name type="common">Giant reed</name>
    <name type="synonym">Donax arundinaceus</name>
    <dbReference type="NCBI Taxonomy" id="35708"/>
    <lineage>
        <taxon>Eukaryota</taxon>
        <taxon>Viridiplantae</taxon>
        <taxon>Streptophyta</taxon>
        <taxon>Embryophyta</taxon>
        <taxon>Tracheophyta</taxon>
        <taxon>Spermatophyta</taxon>
        <taxon>Magnoliopsida</taxon>
        <taxon>Liliopsida</taxon>
        <taxon>Poales</taxon>
        <taxon>Poaceae</taxon>
        <taxon>PACMAD clade</taxon>
        <taxon>Arundinoideae</taxon>
        <taxon>Arundineae</taxon>
        <taxon>Arundo</taxon>
    </lineage>
</organism>
<dbReference type="PRINTS" id="PR00364">
    <property type="entry name" value="DISEASERSIST"/>
</dbReference>
<dbReference type="Gene3D" id="1.10.8.430">
    <property type="entry name" value="Helical domain of apoptotic protease-activating factors"/>
    <property type="match status" value="1"/>
</dbReference>
<dbReference type="GO" id="GO:0043531">
    <property type="term" value="F:ADP binding"/>
    <property type="evidence" value="ECO:0007669"/>
    <property type="project" value="InterPro"/>
</dbReference>
<dbReference type="InterPro" id="IPR042197">
    <property type="entry name" value="Apaf_helical"/>
</dbReference>
<evidence type="ECO:0000259" key="10">
    <source>
        <dbReference type="Pfam" id="PF23598"/>
    </source>
</evidence>
<dbReference type="InterPro" id="IPR038005">
    <property type="entry name" value="RX-like_CC"/>
</dbReference>
<dbReference type="Pfam" id="PF00931">
    <property type="entry name" value="NB-ARC"/>
    <property type="match status" value="1"/>
</dbReference>
<dbReference type="Gene3D" id="3.40.50.300">
    <property type="entry name" value="P-loop containing nucleotide triphosphate hydrolases"/>
    <property type="match status" value="1"/>
</dbReference>
<evidence type="ECO:0000259" key="7">
    <source>
        <dbReference type="Pfam" id="PF00931"/>
    </source>
</evidence>
<dbReference type="InterPro" id="IPR032675">
    <property type="entry name" value="LRR_dom_sf"/>
</dbReference>
<dbReference type="Gene3D" id="3.80.10.10">
    <property type="entry name" value="Ribonuclease Inhibitor"/>
    <property type="match status" value="1"/>
</dbReference>
<evidence type="ECO:0000259" key="8">
    <source>
        <dbReference type="Pfam" id="PF18052"/>
    </source>
</evidence>
<accession>A0A0A9CNK3</accession>
<dbReference type="InterPro" id="IPR027417">
    <property type="entry name" value="P-loop_NTPase"/>
</dbReference>
<dbReference type="FunFam" id="1.10.10.10:FF:000322">
    <property type="entry name" value="Probable disease resistance protein At1g63360"/>
    <property type="match status" value="1"/>
</dbReference>
<dbReference type="SUPFAM" id="SSF52058">
    <property type="entry name" value="L domain-like"/>
    <property type="match status" value="1"/>
</dbReference>
<dbReference type="CDD" id="cd14798">
    <property type="entry name" value="RX-CC_like"/>
    <property type="match status" value="1"/>
</dbReference>
<dbReference type="GO" id="GO:0042742">
    <property type="term" value="P:defense response to bacterium"/>
    <property type="evidence" value="ECO:0007669"/>
    <property type="project" value="UniProtKB-ARBA"/>
</dbReference>
<comment type="similarity">
    <text evidence="1">Belongs to the disease resistance NB-LRR family.</text>
</comment>
<evidence type="ECO:0008006" key="12">
    <source>
        <dbReference type="Google" id="ProtNLM"/>
    </source>
</evidence>
<dbReference type="InterPro" id="IPR002182">
    <property type="entry name" value="NB-ARC"/>
</dbReference>
<dbReference type="AlphaFoldDB" id="A0A0A9CNK3"/>
<evidence type="ECO:0000256" key="6">
    <source>
        <dbReference type="ARBA" id="ARBA00023054"/>
    </source>
</evidence>
<dbReference type="Pfam" id="PF23598">
    <property type="entry name" value="LRR_14"/>
    <property type="match status" value="1"/>
</dbReference>
<keyword evidence="5" id="KW-0611">Plant defense</keyword>
<dbReference type="Pfam" id="PF18052">
    <property type="entry name" value="Rx_N"/>
    <property type="match status" value="1"/>
</dbReference>
<dbReference type="InterPro" id="IPR055414">
    <property type="entry name" value="LRR_R13L4/SHOC2-like"/>
</dbReference>
<dbReference type="Gene3D" id="1.10.10.10">
    <property type="entry name" value="Winged helix-like DNA-binding domain superfamily/Winged helix DNA-binding domain"/>
    <property type="match status" value="1"/>
</dbReference>
<reference evidence="11" key="2">
    <citation type="journal article" date="2015" name="Data Brief">
        <title>Shoot transcriptome of the giant reed, Arundo donax.</title>
        <authorList>
            <person name="Barrero R.A."/>
            <person name="Guerrero F.D."/>
            <person name="Moolhuijzen P."/>
            <person name="Goolsby J.A."/>
            <person name="Tidwell J."/>
            <person name="Bellgard S.E."/>
            <person name="Bellgard M.I."/>
        </authorList>
    </citation>
    <scope>NUCLEOTIDE SEQUENCE</scope>
    <source>
        <tissue evidence="11">Shoot tissue taken approximately 20 cm above the soil surface</tissue>
    </source>
</reference>
<dbReference type="GO" id="GO:0009626">
    <property type="term" value="P:plant-type hypersensitive response"/>
    <property type="evidence" value="ECO:0007669"/>
    <property type="project" value="UniProtKB-ARBA"/>
</dbReference>